<dbReference type="GO" id="GO:0030145">
    <property type="term" value="F:manganese ion binding"/>
    <property type="evidence" value="ECO:0007669"/>
    <property type="project" value="TreeGrafter"/>
</dbReference>
<proteinExistence type="predicted"/>
<feature type="binding site" evidence="10">
    <location>
        <begin position="151"/>
        <end position="155"/>
    </location>
    <ligand>
        <name>GMP</name>
        <dbReference type="ChEBI" id="CHEBI:58115"/>
    </ligand>
</feature>
<feature type="binding site" evidence="11">
    <location>
        <position position="70"/>
    </location>
    <ligand>
        <name>Mn(2+)</name>
        <dbReference type="ChEBI" id="CHEBI:29035"/>
        <label>1</label>
    </ligand>
</feature>
<dbReference type="OrthoDB" id="9802323at2"/>
<evidence type="ECO:0000256" key="3">
    <source>
        <dbReference type="ARBA" id="ARBA00022723"/>
    </source>
</evidence>
<dbReference type="PANTHER" id="PTHR43749">
    <property type="entry name" value="RNA-SPLICING LIGASE RTCB"/>
    <property type="match status" value="1"/>
</dbReference>
<dbReference type="GO" id="GO:0006281">
    <property type="term" value="P:DNA repair"/>
    <property type="evidence" value="ECO:0007669"/>
    <property type="project" value="TreeGrafter"/>
</dbReference>
<dbReference type="Proteomes" id="UP000321899">
    <property type="component" value="Unassembled WGS sequence"/>
</dbReference>
<dbReference type="InterPro" id="IPR036025">
    <property type="entry name" value="RtcB-like_sf"/>
</dbReference>
<dbReference type="GO" id="GO:0006396">
    <property type="term" value="P:RNA processing"/>
    <property type="evidence" value="ECO:0007669"/>
    <property type="project" value="InterPro"/>
</dbReference>
<keyword evidence="13" id="KW-1185">Reference proteome</keyword>
<dbReference type="GO" id="GO:0003909">
    <property type="term" value="F:DNA ligase activity"/>
    <property type="evidence" value="ECO:0007669"/>
    <property type="project" value="TreeGrafter"/>
</dbReference>
<keyword evidence="6 10" id="KW-0342">GTP-binding</keyword>
<accession>A0A5Q4VHG6</accession>
<dbReference type="SUPFAM" id="SSF103365">
    <property type="entry name" value="Hypothetical protein PH1602"/>
    <property type="match status" value="1"/>
</dbReference>
<evidence type="ECO:0000256" key="2">
    <source>
        <dbReference type="ARBA" id="ARBA00022598"/>
    </source>
</evidence>
<dbReference type="AlphaFoldDB" id="A0A5Q4VHG6"/>
<evidence type="ECO:0000256" key="10">
    <source>
        <dbReference type="PIRSR" id="PIRSR601233-2"/>
    </source>
</evidence>
<feature type="binding site" evidence="10">
    <location>
        <position position="394"/>
    </location>
    <ligand>
        <name>GMP</name>
        <dbReference type="ChEBI" id="CHEBI:58115"/>
    </ligand>
</feature>
<dbReference type="InterPro" id="IPR001233">
    <property type="entry name" value="RtcB"/>
</dbReference>
<evidence type="ECO:0000256" key="8">
    <source>
        <dbReference type="ARBA" id="ARBA00047746"/>
    </source>
</evidence>
<dbReference type="GO" id="GO:0005525">
    <property type="term" value="F:GTP binding"/>
    <property type="evidence" value="ECO:0007669"/>
    <property type="project" value="UniProtKB-KW"/>
</dbReference>
<keyword evidence="7 11" id="KW-0464">Manganese</keyword>
<dbReference type="PANTHER" id="PTHR43749:SF2">
    <property type="entry name" value="RNA-SPLICING LIGASE RTCB"/>
    <property type="match status" value="1"/>
</dbReference>
<evidence type="ECO:0000256" key="5">
    <source>
        <dbReference type="ARBA" id="ARBA00022800"/>
    </source>
</evidence>
<comment type="cofactor">
    <cofactor evidence="11">
        <name>Mn(2+)</name>
        <dbReference type="ChEBI" id="CHEBI:29035"/>
    </cofactor>
    <text evidence="11">Binds 2 manganese ions per subunit.</text>
</comment>
<dbReference type="InterPro" id="IPR052915">
    <property type="entry name" value="RtcB-like"/>
</dbReference>
<feature type="active site" description="GMP-histidine intermediate" evidence="9">
    <location>
        <position position="314"/>
    </location>
</feature>
<gene>
    <name evidence="12" type="ORF">FIM25_05010</name>
</gene>
<evidence type="ECO:0000256" key="11">
    <source>
        <dbReference type="PIRSR" id="PIRSR601233-3"/>
    </source>
</evidence>
<evidence type="ECO:0000256" key="9">
    <source>
        <dbReference type="PIRSR" id="PIRSR601233-1"/>
    </source>
</evidence>
<keyword evidence="5" id="KW-0692">RNA repair</keyword>
<protein>
    <recommendedName>
        <fullName evidence="1">3'-phosphate/5'-hydroxy nucleic acid ligase</fullName>
        <ecNumber evidence="1">6.5.1.8</ecNumber>
    </recommendedName>
</protein>
<dbReference type="Pfam" id="PF01139">
    <property type="entry name" value="RtcB"/>
    <property type="match status" value="1"/>
</dbReference>
<keyword evidence="3 11" id="KW-0479">Metal-binding</keyword>
<comment type="catalytic activity">
    <reaction evidence="8">
        <text>a 3'-end 3'-phospho-ribonucleotide-RNA + a 5'-end dephospho-ribonucleoside-RNA + GTP = a ribonucleotidyl-ribonucleotide-RNA + GMP + diphosphate</text>
        <dbReference type="Rhea" id="RHEA:68076"/>
        <dbReference type="Rhea" id="RHEA-COMP:10463"/>
        <dbReference type="Rhea" id="RHEA-COMP:13936"/>
        <dbReference type="Rhea" id="RHEA-COMP:17355"/>
        <dbReference type="ChEBI" id="CHEBI:33019"/>
        <dbReference type="ChEBI" id="CHEBI:37565"/>
        <dbReference type="ChEBI" id="CHEBI:58115"/>
        <dbReference type="ChEBI" id="CHEBI:83062"/>
        <dbReference type="ChEBI" id="CHEBI:138284"/>
        <dbReference type="ChEBI" id="CHEBI:173118"/>
        <dbReference type="EC" id="6.5.1.8"/>
    </reaction>
</comment>
<sequence>MPKKQSGIPLRSWCQDPEELAMEQAENLCRHPRAFHHIALMPDCHPGYGMPIGGVAAFRNAIIPNAVGVDIGCGMGAVMSDFTGKPERKTLHKITEAIARYIPTGFSRHKQDQIWEGFDNFLQNLSGKPGWMGKDTLNIARMSLGTLGGGNHFIEIQKDSENRIWAMLHSGSRNLGKTIAEYHHRKALAENRKDGIDLPSEDLAFFDTDSARGMAYIRDMHFALNFAKENRRRMMDIVKNILADILGCNFHQEINIHHNYAAEENHFGCRVWVHRKGATSAQKGEKGIIPGSMGSPSYIVEGLGNPESFCSCAHGAGRIMGRNEACRKLDAAAVAASMKDVVHADFPTIKKGNLRGKQDFGEAPGAYKDIDTVMEAQADLVKILVKLQPLAVVKG</sequence>
<name>A0A5Q4VHG6_9BACT</name>
<keyword evidence="2" id="KW-0436">Ligase</keyword>
<dbReference type="EC" id="6.5.1.8" evidence="1"/>
<evidence type="ECO:0000313" key="13">
    <source>
        <dbReference type="Proteomes" id="UP000321899"/>
    </source>
</evidence>
<evidence type="ECO:0000256" key="4">
    <source>
        <dbReference type="ARBA" id="ARBA00022741"/>
    </source>
</evidence>
<dbReference type="Gene3D" id="3.90.1860.10">
    <property type="entry name" value="tRNA-splicing ligase RtcB"/>
    <property type="match status" value="1"/>
</dbReference>
<evidence type="ECO:0000256" key="7">
    <source>
        <dbReference type="ARBA" id="ARBA00023211"/>
    </source>
</evidence>
<comment type="caution">
    <text evidence="12">The sequence shown here is derived from an EMBL/GenBank/DDBJ whole genome shotgun (WGS) entry which is preliminary data.</text>
</comment>
<dbReference type="EMBL" id="VDMB01000004">
    <property type="protein sequence ID" value="TYT75441.1"/>
    <property type="molecule type" value="Genomic_DNA"/>
</dbReference>
<feature type="binding site" evidence="10">
    <location>
        <begin position="314"/>
        <end position="317"/>
    </location>
    <ligand>
        <name>GMP</name>
        <dbReference type="ChEBI" id="CHEBI:58115"/>
    </ligand>
</feature>
<evidence type="ECO:0000313" key="12">
    <source>
        <dbReference type="EMBL" id="TYT75441.1"/>
    </source>
</evidence>
<feature type="binding site" evidence="10">
    <location>
        <begin position="258"/>
        <end position="259"/>
    </location>
    <ligand>
        <name>GMP</name>
        <dbReference type="ChEBI" id="CHEBI:58115"/>
    </ligand>
</feature>
<feature type="binding site" evidence="10">
    <location>
        <begin position="290"/>
        <end position="293"/>
    </location>
    <ligand>
        <name>GMP</name>
        <dbReference type="ChEBI" id="CHEBI:58115"/>
    </ligand>
</feature>
<feature type="binding site" evidence="10">
    <location>
        <position position="297"/>
    </location>
    <ligand>
        <name>GMP</name>
        <dbReference type="ChEBI" id="CHEBI:58115"/>
    </ligand>
</feature>
<organism evidence="12 13">
    <name type="scientific">Desulfobotulus mexicanus</name>
    <dbReference type="NCBI Taxonomy" id="2586642"/>
    <lineage>
        <taxon>Bacteria</taxon>
        <taxon>Pseudomonadati</taxon>
        <taxon>Thermodesulfobacteriota</taxon>
        <taxon>Desulfobacteria</taxon>
        <taxon>Desulfobacterales</taxon>
        <taxon>Desulfobacteraceae</taxon>
        <taxon>Desulfobotulus</taxon>
    </lineage>
</organism>
<feature type="binding site" evidence="11">
    <location>
        <position position="169"/>
    </location>
    <ligand>
        <name>Mn(2+)</name>
        <dbReference type="ChEBI" id="CHEBI:29035"/>
        <label>2</label>
    </ligand>
</feature>
<dbReference type="GO" id="GO:0170057">
    <property type="term" value="F:RNA ligase (GTP) activity"/>
    <property type="evidence" value="ECO:0007669"/>
    <property type="project" value="UniProtKB-EC"/>
</dbReference>
<reference evidence="12 13" key="1">
    <citation type="submission" date="2019-06" db="EMBL/GenBank/DDBJ databases">
        <title>Desulfobotulus mexicanus sp. nov., a novel sulfate-reducing bacterium isolated from the sediment of an alkaline crater lake in Mexico.</title>
        <authorList>
            <person name="Hirschler-Rea A."/>
        </authorList>
    </citation>
    <scope>NUCLEOTIDE SEQUENCE [LARGE SCALE GENOMIC DNA]</scope>
    <source>
        <strain evidence="12 13">PAR22N</strain>
    </source>
</reference>
<evidence type="ECO:0000256" key="1">
    <source>
        <dbReference type="ARBA" id="ARBA00012726"/>
    </source>
</evidence>
<feature type="binding site" evidence="11">
    <location>
        <position position="152"/>
    </location>
    <ligand>
        <name>Mn(2+)</name>
        <dbReference type="ChEBI" id="CHEBI:29035"/>
        <label>1</label>
    </ligand>
</feature>
<keyword evidence="4 10" id="KW-0547">Nucleotide-binding</keyword>
<dbReference type="GO" id="GO:0042245">
    <property type="term" value="P:RNA repair"/>
    <property type="evidence" value="ECO:0007669"/>
    <property type="project" value="UniProtKB-KW"/>
</dbReference>
<feature type="binding site" evidence="11">
    <location>
        <position position="258"/>
    </location>
    <ligand>
        <name>Mn(2+)</name>
        <dbReference type="ChEBI" id="CHEBI:29035"/>
        <label>2</label>
    </ligand>
</feature>
<evidence type="ECO:0000256" key="6">
    <source>
        <dbReference type="ARBA" id="ARBA00023134"/>
    </source>
</evidence>
<dbReference type="RefSeq" id="WP_139446941.1">
    <property type="nucleotide sequence ID" value="NZ_VDMB01000004.1"/>
</dbReference>